<proteinExistence type="predicted"/>
<accession>A0A8E2DIE4</accession>
<evidence type="ECO:0000313" key="3">
    <source>
        <dbReference type="Proteomes" id="UP000250043"/>
    </source>
</evidence>
<evidence type="ECO:0000256" key="1">
    <source>
        <dbReference type="SAM" id="MobiDB-lite"/>
    </source>
</evidence>
<sequence length="390" mass="41952">MLSLFKADPATTVARMLASWPEGAAPPTFTGNPKKDGRADKWLALVQKQCEERKVPQVLWPDIAKFLMSDEARGRVEEVEKIMRCVCGEKWKWDWPGFTQAVSKMGWNIDTKKTQAVKARRGPSGWWLVGRIIDDQNSKDDADTKEKAKAKDKDERKDVKKDAKDAKEAKDKPKDSAKDKDPKDKPKPDPSKCVEGKEKAKGAPLKPVDAKAAKPPKLVRSATAPPTPSNSASAFARVGSSFIAPFARAPASATPTPPAPETKPSPSSAVVPAKPMLPITPGVPIDPATIIAQVPVWLLDATDVLTTLTSQYSTSMSVLAAVLITVGSLPAMHIIGAGTAVHMLGTAAVGLGYALQERADQAKEAQLQLQQQEKTEKGKLRRLFSASAAA</sequence>
<feature type="region of interest" description="Disordered" evidence="1">
    <location>
        <begin position="249"/>
        <end position="270"/>
    </location>
</feature>
<gene>
    <name evidence="2" type="ORF">OBBRIDRAFT_836816</name>
</gene>
<organism evidence="2 3">
    <name type="scientific">Obba rivulosa</name>
    <dbReference type="NCBI Taxonomy" id="1052685"/>
    <lineage>
        <taxon>Eukaryota</taxon>
        <taxon>Fungi</taxon>
        <taxon>Dikarya</taxon>
        <taxon>Basidiomycota</taxon>
        <taxon>Agaricomycotina</taxon>
        <taxon>Agaricomycetes</taxon>
        <taxon>Polyporales</taxon>
        <taxon>Gelatoporiaceae</taxon>
        <taxon>Obba</taxon>
    </lineage>
</organism>
<protein>
    <submittedName>
        <fullName evidence="2">Uncharacterized protein</fullName>
    </submittedName>
</protein>
<dbReference type="Proteomes" id="UP000250043">
    <property type="component" value="Unassembled WGS sequence"/>
</dbReference>
<evidence type="ECO:0000313" key="2">
    <source>
        <dbReference type="EMBL" id="OCH88122.1"/>
    </source>
</evidence>
<feature type="region of interest" description="Disordered" evidence="1">
    <location>
        <begin position="137"/>
        <end position="232"/>
    </location>
</feature>
<keyword evidence="3" id="KW-1185">Reference proteome</keyword>
<reference evidence="2 3" key="1">
    <citation type="submission" date="2016-07" db="EMBL/GenBank/DDBJ databases">
        <title>Draft genome of the white-rot fungus Obba rivulosa 3A-2.</title>
        <authorList>
            <consortium name="DOE Joint Genome Institute"/>
            <person name="Miettinen O."/>
            <person name="Riley R."/>
            <person name="Acob R."/>
            <person name="Barry K."/>
            <person name="Cullen D."/>
            <person name="De Vries R."/>
            <person name="Hainaut M."/>
            <person name="Hatakka A."/>
            <person name="Henrissat B."/>
            <person name="Hilden K."/>
            <person name="Kuo R."/>
            <person name="Labutti K."/>
            <person name="Lipzen A."/>
            <person name="Makela M.R."/>
            <person name="Sandor L."/>
            <person name="Spatafora J.W."/>
            <person name="Grigoriev I.V."/>
            <person name="Hibbett D.S."/>
        </authorList>
    </citation>
    <scope>NUCLEOTIDE SEQUENCE [LARGE SCALE GENOMIC DNA]</scope>
    <source>
        <strain evidence="2 3">3A-2</strain>
    </source>
</reference>
<dbReference type="EMBL" id="KV722461">
    <property type="protein sequence ID" value="OCH88122.1"/>
    <property type="molecule type" value="Genomic_DNA"/>
</dbReference>
<dbReference type="OrthoDB" id="3250110at2759"/>
<dbReference type="AlphaFoldDB" id="A0A8E2DIE4"/>
<name>A0A8E2DIE4_9APHY</name>
<feature type="compositionally biased region" description="Basic and acidic residues" evidence="1">
    <location>
        <begin position="137"/>
        <end position="201"/>
    </location>
</feature>